<dbReference type="EMBL" id="JBBNGS010000013">
    <property type="protein sequence ID" value="MEQ2638175.1"/>
    <property type="molecule type" value="Genomic_DNA"/>
</dbReference>
<dbReference type="SUPFAM" id="SSF53850">
    <property type="entry name" value="Periplasmic binding protein-like II"/>
    <property type="match status" value="1"/>
</dbReference>
<dbReference type="Gene3D" id="3.40.190.10">
    <property type="entry name" value="Periplasmic binding protein-like II"/>
    <property type="match status" value="2"/>
</dbReference>
<protein>
    <submittedName>
        <fullName evidence="5">Transporter substrate-binding domain-containing protein</fullName>
    </submittedName>
</protein>
<feature type="compositionally biased region" description="Low complexity" evidence="2">
    <location>
        <begin position="315"/>
        <end position="332"/>
    </location>
</feature>
<keyword evidence="1 3" id="KW-0732">Signal</keyword>
<dbReference type="SMART" id="SM00062">
    <property type="entry name" value="PBPb"/>
    <property type="match status" value="1"/>
</dbReference>
<sequence length="332" mass="33161">MRASTQTQRTNLRRGALALACAASLAVLPACSLGPVDLDALMGNGTSVAEAKAAARAARSTTLTADELHTAGTLTVGLLSSESAPLLLSSADEGLDVDVAYALADELGVDCTFVSVTGLSDAYDACDVVMGVRAGDDADTAVAGSYAEDAMALFSRASSGTKATAADLAGKTVGVQAGSVSQRALASAGTQAAEQDFTNLNEAFAALEAGTVDYVLCGAYPGGYLAAVYDGISCVGTLAQPAYLGVGVKAENNTLFSKVLEGMDVISSNGVLDVLRGRWVGGMSRLDTTSVIDGIQQADANVDEQADADAEADADAGTGTEAGTASTSTDAA</sequence>
<feature type="compositionally biased region" description="Acidic residues" evidence="2">
    <location>
        <begin position="302"/>
        <end position="314"/>
    </location>
</feature>
<gene>
    <name evidence="5" type="ORF">AAAT05_07465</name>
</gene>
<name>A0ABV1IGZ8_9ACTN</name>
<reference evidence="5 6" key="1">
    <citation type="submission" date="2024-04" db="EMBL/GenBank/DDBJ databases">
        <title>Human intestinal bacterial collection.</title>
        <authorList>
            <person name="Pauvert C."/>
            <person name="Hitch T.C.A."/>
            <person name="Clavel T."/>
        </authorList>
    </citation>
    <scope>NUCLEOTIDE SEQUENCE [LARGE SCALE GENOMIC DNA]</scope>
    <source>
        <strain evidence="5 6">CLA-AA-H197</strain>
    </source>
</reference>
<evidence type="ECO:0000256" key="1">
    <source>
        <dbReference type="ARBA" id="ARBA00022729"/>
    </source>
</evidence>
<evidence type="ECO:0000256" key="2">
    <source>
        <dbReference type="SAM" id="MobiDB-lite"/>
    </source>
</evidence>
<dbReference type="PANTHER" id="PTHR35936">
    <property type="entry name" value="MEMBRANE-BOUND LYTIC MUREIN TRANSGLYCOSYLASE F"/>
    <property type="match status" value="1"/>
</dbReference>
<comment type="caution">
    <text evidence="5">The sequence shown here is derived from an EMBL/GenBank/DDBJ whole genome shotgun (WGS) entry which is preliminary data.</text>
</comment>
<feature type="region of interest" description="Disordered" evidence="2">
    <location>
        <begin position="302"/>
        <end position="332"/>
    </location>
</feature>
<feature type="signal peptide" evidence="3">
    <location>
        <begin position="1"/>
        <end position="32"/>
    </location>
</feature>
<dbReference type="PANTHER" id="PTHR35936:SF17">
    <property type="entry name" value="ARGININE-BINDING EXTRACELLULAR PROTEIN ARTP"/>
    <property type="match status" value="1"/>
</dbReference>
<proteinExistence type="predicted"/>
<keyword evidence="6" id="KW-1185">Reference proteome</keyword>
<evidence type="ECO:0000256" key="3">
    <source>
        <dbReference type="SAM" id="SignalP"/>
    </source>
</evidence>
<feature type="domain" description="Solute-binding protein family 3/N-terminal" evidence="4">
    <location>
        <begin position="73"/>
        <end position="283"/>
    </location>
</feature>
<dbReference type="RefSeq" id="WP_349182803.1">
    <property type="nucleotide sequence ID" value="NZ_JBBNGS010000013.1"/>
</dbReference>
<evidence type="ECO:0000313" key="6">
    <source>
        <dbReference type="Proteomes" id="UP001478817"/>
    </source>
</evidence>
<feature type="chain" id="PRO_5046396162" evidence="3">
    <location>
        <begin position="33"/>
        <end position="332"/>
    </location>
</feature>
<organism evidence="5 6">
    <name type="scientific">Paratractidigestivibacter faecalis</name>
    <dbReference type="NCBI Taxonomy" id="2292441"/>
    <lineage>
        <taxon>Bacteria</taxon>
        <taxon>Bacillati</taxon>
        <taxon>Actinomycetota</taxon>
        <taxon>Coriobacteriia</taxon>
        <taxon>Coriobacteriales</taxon>
        <taxon>Atopobiaceae</taxon>
        <taxon>Paratractidigestivibacter</taxon>
    </lineage>
</organism>
<dbReference type="InterPro" id="IPR001638">
    <property type="entry name" value="Solute-binding_3/MltF_N"/>
</dbReference>
<dbReference type="Proteomes" id="UP001478817">
    <property type="component" value="Unassembled WGS sequence"/>
</dbReference>
<evidence type="ECO:0000259" key="4">
    <source>
        <dbReference type="SMART" id="SM00062"/>
    </source>
</evidence>
<evidence type="ECO:0000313" key="5">
    <source>
        <dbReference type="EMBL" id="MEQ2638175.1"/>
    </source>
</evidence>
<accession>A0ABV1IGZ8</accession>